<dbReference type="NCBIfam" id="TIGR04183">
    <property type="entry name" value="Por_Secre_tail"/>
    <property type="match status" value="1"/>
</dbReference>
<dbReference type="SUPFAM" id="SSF49785">
    <property type="entry name" value="Galactose-binding domain-like"/>
    <property type="match status" value="1"/>
</dbReference>
<dbReference type="SUPFAM" id="SSF52743">
    <property type="entry name" value="Subtilisin-like"/>
    <property type="match status" value="1"/>
</dbReference>
<dbReference type="PANTHER" id="PTHR43399">
    <property type="entry name" value="SUBTILISIN-RELATED"/>
    <property type="match status" value="1"/>
</dbReference>
<feature type="active site" description="Charge relay system" evidence="6">
    <location>
        <position position="129"/>
    </location>
</feature>
<dbReference type="PRINTS" id="PR00723">
    <property type="entry name" value="SUBTILISIN"/>
</dbReference>
<feature type="domain" description="Secretion system C-terminal sorting" evidence="9">
    <location>
        <begin position="654"/>
        <end position="717"/>
    </location>
</feature>
<feature type="domain" description="Peptidase S8/S53" evidence="8">
    <location>
        <begin position="141"/>
        <end position="472"/>
    </location>
</feature>
<dbReference type="Gene3D" id="3.40.50.200">
    <property type="entry name" value="Peptidase S8/S53 domain"/>
    <property type="match status" value="1"/>
</dbReference>
<dbReference type="InterPro" id="IPR015500">
    <property type="entry name" value="Peptidase_S8_subtilisin-rel"/>
</dbReference>
<dbReference type="GO" id="GO:0006508">
    <property type="term" value="P:proteolysis"/>
    <property type="evidence" value="ECO:0007669"/>
    <property type="project" value="UniProtKB-KW"/>
</dbReference>
<dbReference type="InterPro" id="IPR000209">
    <property type="entry name" value="Peptidase_S8/S53_dom"/>
</dbReference>
<evidence type="ECO:0000259" key="8">
    <source>
        <dbReference type="Pfam" id="PF00082"/>
    </source>
</evidence>
<feature type="active site" description="Charge relay system" evidence="6">
    <location>
        <position position="418"/>
    </location>
</feature>
<evidence type="ECO:0000256" key="4">
    <source>
        <dbReference type="ARBA" id="ARBA00022801"/>
    </source>
</evidence>
<dbReference type="PROSITE" id="PS00138">
    <property type="entry name" value="SUBTILASE_SER"/>
    <property type="match status" value="1"/>
</dbReference>
<reference evidence="10 11" key="1">
    <citation type="submission" date="2019-06" db="EMBL/GenBank/DDBJ databases">
        <title>Sorghum-associated microbial communities from plants grown in Nebraska, USA.</title>
        <authorList>
            <person name="Schachtman D."/>
        </authorList>
    </citation>
    <scope>NUCLEOTIDE SEQUENCE [LARGE SCALE GENOMIC DNA]</scope>
    <source>
        <strain evidence="10 11">110</strain>
    </source>
</reference>
<keyword evidence="11" id="KW-1185">Reference proteome</keyword>
<evidence type="ECO:0000256" key="5">
    <source>
        <dbReference type="ARBA" id="ARBA00022825"/>
    </source>
</evidence>
<evidence type="ECO:0000256" key="1">
    <source>
        <dbReference type="ARBA" id="ARBA00011073"/>
    </source>
</evidence>
<comment type="caution">
    <text evidence="10">The sequence shown here is derived from an EMBL/GenBank/DDBJ whole genome shotgun (WGS) entry which is preliminary data.</text>
</comment>
<sequence>MKNYNFNISTTKMKKHLLLISTLAIALVSAQNNDGLKREFERQNKENNEKFDSYVSRRFGSDRNPETQKIIQEMRENLAGFSGNVPNFYQSEDQTQILNNNVDALTTAGGVNGLSGLFKGEGIVYAIFDGGRIYEAHTAFNNAAGRISNKEAATNAYSAHSTGVASIIGAKSSPLSATSNGVTITGNAMGIALNSTMDSYRFATTTLPGNSTTSTVFDKILLAQPKISNHSYGINAAWDYKTTANGYPANGWYWGGNYISGTNYDLMGTYYTNDRAYDAIVYNNPTYTIVKSAGNYFGFGPGYSGSTTTAYYYNGSGYSTYATGTEPPANCAQGYDCIGYSSLAKNIIVVGATDPITTNNSRYTAATDVLKSDYSSAGPRDDGGIKPDISAPGTDVWMASTAENTTGSITWQINSGTSMAAPQVAGIIGLWMQIYKSLFNNAQLVASASKTLMVHSALEAGQIGPDPWYGWGYINAKKGAELLVGKSNNTIIFNDETLNNGAVNTKTVKASGTEPLKVTISWIDPEYTNITNQWDNLYNNRTSRLINDLDVKIINTANNTTYLPWKLDANNPMTPATKGDNTVDNVEQVVIDNPTPGAVYRIEISHKGTLKNNASPSVTSPQNYSVIVTGFTEVLGAKETGFAMDAVTVAPTVVKDFTNILKAPKKSTFNVYDLSGKKLQTGIINNDKEAVDLSAYTKGIYIIEVKTDKDVISKKVIKE</sequence>
<keyword evidence="4 6" id="KW-0378">Hydrolase</keyword>
<dbReference type="PANTHER" id="PTHR43399:SF4">
    <property type="entry name" value="CELL WALL-ASSOCIATED PROTEASE"/>
    <property type="match status" value="1"/>
</dbReference>
<feature type="chain" id="PRO_5022033955" evidence="7">
    <location>
        <begin position="31"/>
        <end position="719"/>
    </location>
</feature>
<dbReference type="Proteomes" id="UP000316437">
    <property type="component" value="Unassembled WGS sequence"/>
</dbReference>
<evidence type="ECO:0000256" key="3">
    <source>
        <dbReference type="ARBA" id="ARBA00022729"/>
    </source>
</evidence>
<gene>
    <name evidence="10" type="ORF">FB551_0292</name>
</gene>
<dbReference type="Pfam" id="PF00082">
    <property type="entry name" value="Peptidase_S8"/>
    <property type="match status" value="1"/>
</dbReference>
<evidence type="ECO:0000313" key="11">
    <source>
        <dbReference type="Proteomes" id="UP000316437"/>
    </source>
</evidence>
<dbReference type="PROSITE" id="PS51892">
    <property type="entry name" value="SUBTILASE"/>
    <property type="match status" value="1"/>
</dbReference>
<evidence type="ECO:0000256" key="6">
    <source>
        <dbReference type="PROSITE-ProRule" id="PRU01240"/>
    </source>
</evidence>
<dbReference type="EMBL" id="VFPD01000001">
    <property type="protein sequence ID" value="TQM20620.1"/>
    <property type="molecule type" value="Genomic_DNA"/>
</dbReference>
<accession>A0A543EGB7</accession>
<protein>
    <submittedName>
        <fullName evidence="10">Putative secreted protein (Por secretion system target)</fullName>
    </submittedName>
</protein>
<dbReference type="InterPro" id="IPR051048">
    <property type="entry name" value="Peptidase_S8/S53_subtilisin"/>
</dbReference>
<keyword evidence="2 6" id="KW-0645">Protease</keyword>
<dbReference type="InterPro" id="IPR023828">
    <property type="entry name" value="Peptidase_S8_Ser-AS"/>
</dbReference>
<keyword evidence="5 6" id="KW-0720">Serine protease</keyword>
<dbReference type="InterPro" id="IPR026444">
    <property type="entry name" value="Secre_tail"/>
</dbReference>
<organism evidence="10 11">
    <name type="scientific">Chryseobacterium aquifrigidense</name>
    <dbReference type="NCBI Taxonomy" id="558021"/>
    <lineage>
        <taxon>Bacteria</taxon>
        <taxon>Pseudomonadati</taxon>
        <taxon>Bacteroidota</taxon>
        <taxon>Flavobacteriia</taxon>
        <taxon>Flavobacteriales</taxon>
        <taxon>Weeksellaceae</taxon>
        <taxon>Chryseobacterium group</taxon>
        <taxon>Chryseobacterium</taxon>
    </lineage>
</organism>
<dbReference type="AlphaFoldDB" id="A0A543EGB7"/>
<proteinExistence type="inferred from homology"/>
<comment type="similarity">
    <text evidence="1 6">Belongs to the peptidase S8 family.</text>
</comment>
<evidence type="ECO:0000256" key="2">
    <source>
        <dbReference type="ARBA" id="ARBA00022670"/>
    </source>
</evidence>
<dbReference type="Gene3D" id="2.60.120.380">
    <property type="match status" value="1"/>
</dbReference>
<feature type="active site" description="Charge relay system" evidence="6">
    <location>
        <position position="160"/>
    </location>
</feature>
<feature type="signal peptide" evidence="7">
    <location>
        <begin position="1"/>
        <end position="30"/>
    </location>
</feature>
<dbReference type="GO" id="GO:0004252">
    <property type="term" value="F:serine-type endopeptidase activity"/>
    <property type="evidence" value="ECO:0007669"/>
    <property type="project" value="UniProtKB-UniRule"/>
</dbReference>
<dbReference type="Pfam" id="PF18962">
    <property type="entry name" value="Por_Secre_tail"/>
    <property type="match status" value="1"/>
</dbReference>
<keyword evidence="3 7" id="KW-0732">Signal</keyword>
<evidence type="ECO:0000256" key="7">
    <source>
        <dbReference type="SAM" id="SignalP"/>
    </source>
</evidence>
<name>A0A543EGB7_9FLAO</name>
<dbReference type="InterPro" id="IPR036852">
    <property type="entry name" value="Peptidase_S8/S53_dom_sf"/>
</dbReference>
<evidence type="ECO:0000313" key="10">
    <source>
        <dbReference type="EMBL" id="TQM20620.1"/>
    </source>
</evidence>
<dbReference type="InterPro" id="IPR008979">
    <property type="entry name" value="Galactose-bd-like_sf"/>
</dbReference>
<evidence type="ECO:0000259" key="9">
    <source>
        <dbReference type="Pfam" id="PF18962"/>
    </source>
</evidence>